<protein>
    <submittedName>
        <fullName evidence="2">Uncharacterized protein</fullName>
    </submittedName>
</protein>
<evidence type="ECO:0000256" key="1">
    <source>
        <dbReference type="SAM" id="Phobius"/>
    </source>
</evidence>
<evidence type="ECO:0000313" key="2">
    <source>
        <dbReference type="EMBL" id="JAD82416.1"/>
    </source>
</evidence>
<keyword evidence="1" id="KW-0472">Membrane</keyword>
<dbReference type="AlphaFoldDB" id="A0A0A9D3M6"/>
<keyword evidence="1" id="KW-0812">Transmembrane</keyword>
<proteinExistence type="predicted"/>
<feature type="transmembrane region" description="Helical" evidence="1">
    <location>
        <begin position="14"/>
        <end position="35"/>
    </location>
</feature>
<name>A0A0A9D3M6_ARUDO</name>
<reference evidence="2" key="2">
    <citation type="journal article" date="2015" name="Data Brief">
        <title>Shoot transcriptome of the giant reed, Arundo donax.</title>
        <authorList>
            <person name="Barrero R.A."/>
            <person name="Guerrero F.D."/>
            <person name="Moolhuijzen P."/>
            <person name="Goolsby J.A."/>
            <person name="Tidwell J."/>
            <person name="Bellgard S.E."/>
            <person name="Bellgard M.I."/>
        </authorList>
    </citation>
    <scope>NUCLEOTIDE SEQUENCE</scope>
    <source>
        <tissue evidence="2">Shoot tissue taken approximately 20 cm above the soil surface</tissue>
    </source>
</reference>
<dbReference type="EMBL" id="GBRH01215479">
    <property type="protein sequence ID" value="JAD82416.1"/>
    <property type="molecule type" value="Transcribed_RNA"/>
</dbReference>
<accession>A0A0A9D3M6</accession>
<keyword evidence="1" id="KW-1133">Transmembrane helix</keyword>
<reference evidence="2" key="1">
    <citation type="submission" date="2014-09" db="EMBL/GenBank/DDBJ databases">
        <authorList>
            <person name="Magalhaes I.L.F."/>
            <person name="Oliveira U."/>
            <person name="Santos F.R."/>
            <person name="Vidigal T.H.D.A."/>
            <person name="Brescovit A.D."/>
            <person name="Santos A.J."/>
        </authorList>
    </citation>
    <scope>NUCLEOTIDE SEQUENCE</scope>
    <source>
        <tissue evidence="2">Shoot tissue taken approximately 20 cm above the soil surface</tissue>
    </source>
</reference>
<sequence>MLLIQGARHQRQMVFYFFLNNNLCFLIAALLTHVFRPAFGVFRPAFGYAYNNTPVLPYYFWKLQFHPMAQRKCSQKTNLAKARLKRQYISSASYLYSSEPHSADMIVFWPCLCCADTILASLC</sequence>
<organism evidence="2">
    <name type="scientific">Arundo donax</name>
    <name type="common">Giant reed</name>
    <name type="synonym">Donax arundinaceus</name>
    <dbReference type="NCBI Taxonomy" id="35708"/>
    <lineage>
        <taxon>Eukaryota</taxon>
        <taxon>Viridiplantae</taxon>
        <taxon>Streptophyta</taxon>
        <taxon>Embryophyta</taxon>
        <taxon>Tracheophyta</taxon>
        <taxon>Spermatophyta</taxon>
        <taxon>Magnoliopsida</taxon>
        <taxon>Liliopsida</taxon>
        <taxon>Poales</taxon>
        <taxon>Poaceae</taxon>
        <taxon>PACMAD clade</taxon>
        <taxon>Arundinoideae</taxon>
        <taxon>Arundineae</taxon>
        <taxon>Arundo</taxon>
    </lineage>
</organism>